<feature type="compositionally biased region" description="Basic and acidic residues" evidence="2">
    <location>
        <begin position="127"/>
        <end position="144"/>
    </location>
</feature>
<protein>
    <submittedName>
        <fullName evidence="3">Uncharacterized protein</fullName>
    </submittedName>
</protein>
<evidence type="ECO:0000256" key="1">
    <source>
        <dbReference type="SAM" id="Coils"/>
    </source>
</evidence>
<reference evidence="3" key="2">
    <citation type="submission" date="2022-10" db="EMBL/GenBank/DDBJ databases">
        <authorList>
            <consortium name="ENA_rothamsted_submissions"/>
            <consortium name="culmorum"/>
            <person name="King R."/>
        </authorList>
    </citation>
    <scope>NUCLEOTIDE SEQUENCE</scope>
</reference>
<gene>
    <name evidence="3" type="ORF">DIATSA_LOCUS6351</name>
</gene>
<dbReference type="AlphaFoldDB" id="A0A9N9WDH9"/>
<keyword evidence="4" id="KW-1185">Reference proteome</keyword>
<organism evidence="3 4">
    <name type="scientific">Diatraea saccharalis</name>
    <name type="common">sugarcane borer</name>
    <dbReference type="NCBI Taxonomy" id="40085"/>
    <lineage>
        <taxon>Eukaryota</taxon>
        <taxon>Metazoa</taxon>
        <taxon>Ecdysozoa</taxon>
        <taxon>Arthropoda</taxon>
        <taxon>Hexapoda</taxon>
        <taxon>Insecta</taxon>
        <taxon>Pterygota</taxon>
        <taxon>Neoptera</taxon>
        <taxon>Endopterygota</taxon>
        <taxon>Lepidoptera</taxon>
        <taxon>Glossata</taxon>
        <taxon>Ditrysia</taxon>
        <taxon>Pyraloidea</taxon>
        <taxon>Crambidae</taxon>
        <taxon>Crambinae</taxon>
        <taxon>Diatraea</taxon>
    </lineage>
</organism>
<dbReference type="EMBL" id="OU893333">
    <property type="protein sequence ID" value="CAG9788554.1"/>
    <property type="molecule type" value="Genomic_DNA"/>
</dbReference>
<accession>A0A9N9WDH9</accession>
<proteinExistence type="predicted"/>
<sequence length="192" mass="21231">MDTPTSPIQSQQNTLLENLIEAEKAAENLRNKLSFVIREYVEEARNDSSMSSLALDVSKISVLKGDPTKAQFASSPNLSGVGALQDDFAKSRLKRFESASTSNLVPKKTPNEKPSKLRRISPNVFKLKKDSLKPEKPKLTESKGSKIASLLRPKIATPVTRPTEFSPSMSATKKKFNHIKSTIPRPTPVKKE</sequence>
<name>A0A9N9WDH9_9NEOP</name>
<keyword evidence="1" id="KW-0175">Coiled coil</keyword>
<dbReference type="Proteomes" id="UP001153714">
    <property type="component" value="Chromosome 2"/>
</dbReference>
<evidence type="ECO:0000313" key="3">
    <source>
        <dbReference type="EMBL" id="CAG9788554.1"/>
    </source>
</evidence>
<feature type="coiled-coil region" evidence="1">
    <location>
        <begin position="12"/>
        <end position="39"/>
    </location>
</feature>
<dbReference type="OrthoDB" id="7471899at2759"/>
<feature type="region of interest" description="Disordered" evidence="2">
    <location>
        <begin position="96"/>
        <end position="192"/>
    </location>
</feature>
<evidence type="ECO:0000256" key="2">
    <source>
        <dbReference type="SAM" id="MobiDB-lite"/>
    </source>
</evidence>
<reference evidence="3" key="1">
    <citation type="submission" date="2021-12" db="EMBL/GenBank/DDBJ databases">
        <authorList>
            <person name="King R."/>
        </authorList>
    </citation>
    <scope>NUCLEOTIDE SEQUENCE</scope>
</reference>
<evidence type="ECO:0000313" key="4">
    <source>
        <dbReference type="Proteomes" id="UP001153714"/>
    </source>
</evidence>